<evidence type="ECO:0000313" key="2">
    <source>
        <dbReference type="EMBL" id="CAG9993940.1"/>
    </source>
</evidence>
<protein>
    <submittedName>
        <fullName evidence="2">Uncharacterized protein</fullName>
    </submittedName>
</protein>
<gene>
    <name evidence="2" type="ORF">CBYS24578_00004516</name>
</gene>
<feature type="chain" id="PRO_5040191886" evidence="1">
    <location>
        <begin position="20"/>
        <end position="113"/>
    </location>
</feature>
<evidence type="ECO:0000313" key="3">
    <source>
        <dbReference type="Proteomes" id="UP000754883"/>
    </source>
</evidence>
<evidence type="ECO:0000256" key="1">
    <source>
        <dbReference type="SAM" id="SignalP"/>
    </source>
</evidence>
<dbReference type="OrthoDB" id="5123274at2759"/>
<feature type="signal peptide" evidence="1">
    <location>
        <begin position="1"/>
        <end position="19"/>
    </location>
</feature>
<reference evidence="2" key="1">
    <citation type="submission" date="2021-10" db="EMBL/GenBank/DDBJ databases">
        <authorList>
            <person name="Piombo E."/>
        </authorList>
    </citation>
    <scope>NUCLEOTIDE SEQUENCE</scope>
</reference>
<comment type="caution">
    <text evidence="2">The sequence shown here is derived from an EMBL/GenBank/DDBJ whole genome shotgun (WGS) entry which is preliminary data.</text>
</comment>
<sequence>MHFVKTFISLFALSGFAIAELGGDFDAEYGLARREVETARDGYLAARDELLVAREEYMEKRDLLKKTGKCYKDGIMNLCGRPVKKKGAKKVEMEPCGPICPRGFDGKSCPCAK</sequence>
<dbReference type="AlphaFoldDB" id="A0A9N9UKT9"/>
<keyword evidence="3" id="KW-1185">Reference proteome</keyword>
<organism evidence="2 3">
    <name type="scientific">Clonostachys byssicola</name>
    <dbReference type="NCBI Taxonomy" id="160290"/>
    <lineage>
        <taxon>Eukaryota</taxon>
        <taxon>Fungi</taxon>
        <taxon>Dikarya</taxon>
        <taxon>Ascomycota</taxon>
        <taxon>Pezizomycotina</taxon>
        <taxon>Sordariomycetes</taxon>
        <taxon>Hypocreomycetidae</taxon>
        <taxon>Hypocreales</taxon>
        <taxon>Bionectriaceae</taxon>
        <taxon>Clonostachys</taxon>
    </lineage>
</organism>
<keyword evidence="1" id="KW-0732">Signal</keyword>
<dbReference type="EMBL" id="CABFNO020001523">
    <property type="protein sequence ID" value="CAG9993940.1"/>
    <property type="molecule type" value="Genomic_DNA"/>
</dbReference>
<name>A0A9N9UKT9_9HYPO</name>
<accession>A0A9N9UKT9</accession>
<proteinExistence type="predicted"/>
<dbReference type="Proteomes" id="UP000754883">
    <property type="component" value="Unassembled WGS sequence"/>
</dbReference>